<dbReference type="NCBIfam" id="TIGR00171">
    <property type="entry name" value="leuD"/>
    <property type="match status" value="1"/>
</dbReference>
<dbReference type="GO" id="GO:0003861">
    <property type="term" value="F:3-isopropylmalate dehydratase activity"/>
    <property type="evidence" value="ECO:0007669"/>
    <property type="project" value="UniProtKB-UniRule"/>
</dbReference>
<keyword evidence="6 10" id="KW-0432">Leucine biosynthesis</keyword>
<evidence type="ECO:0000256" key="10">
    <source>
        <dbReference type="HAMAP-Rule" id="MF_01031"/>
    </source>
</evidence>
<dbReference type="NCBIfam" id="NF002458">
    <property type="entry name" value="PRK01641.1"/>
    <property type="match status" value="1"/>
</dbReference>
<comment type="similarity">
    <text evidence="4 10">Belongs to the LeuD family. LeuD type 1 subfamily.</text>
</comment>
<dbReference type="UniPathway" id="UPA00048">
    <property type="reaction ID" value="UER00071"/>
</dbReference>
<feature type="domain" description="Aconitase A/isopropylmalate dehydratase small subunit swivel" evidence="12">
    <location>
        <begin position="62"/>
        <end position="191"/>
    </location>
</feature>
<dbReference type="FunFam" id="3.20.19.10:FF:000003">
    <property type="entry name" value="3-isopropylmalate dehydratase small subunit"/>
    <property type="match status" value="1"/>
</dbReference>
<dbReference type="AlphaFoldDB" id="E5ASM8"/>
<evidence type="ECO:0000256" key="1">
    <source>
        <dbReference type="ARBA" id="ARBA00000491"/>
    </source>
</evidence>
<dbReference type="InterPro" id="IPR033940">
    <property type="entry name" value="IPMI_Swivel"/>
</dbReference>
<dbReference type="InterPro" id="IPR015928">
    <property type="entry name" value="Aconitase/3IPM_dehydase_swvl"/>
</dbReference>
<feature type="region of interest" description="Disordered" evidence="11">
    <location>
        <begin position="1"/>
        <end position="53"/>
    </location>
</feature>
<comment type="function">
    <text evidence="2 10">Catalyzes the isomerization between 2-isopropylmalate and 3-isopropylmalate, via the formation of 2-isopropylmaleate.</text>
</comment>
<dbReference type="PANTHER" id="PTHR43345">
    <property type="entry name" value="3-ISOPROPYLMALATE DEHYDRATASE SMALL SUBUNIT 2-RELATED-RELATED"/>
    <property type="match status" value="1"/>
</dbReference>
<keyword evidence="8 10" id="KW-0456">Lyase</keyword>
<evidence type="ECO:0000256" key="2">
    <source>
        <dbReference type="ARBA" id="ARBA00002695"/>
    </source>
</evidence>
<dbReference type="Pfam" id="PF00694">
    <property type="entry name" value="Aconitase_C"/>
    <property type="match status" value="1"/>
</dbReference>
<dbReference type="InterPro" id="IPR050075">
    <property type="entry name" value="LeuD"/>
</dbReference>
<protein>
    <recommendedName>
        <fullName evidence="10">3-isopropylmalate dehydratase small subunit</fullName>
        <ecNumber evidence="10">4.2.1.33</ecNumber>
    </recommendedName>
    <alternativeName>
        <fullName evidence="10">Alpha-IPM isomerase</fullName>
        <shortName evidence="10">IPMI</shortName>
    </alternativeName>
    <alternativeName>
        <fullName evidence="10">Isopropylmalate isomerase</fullName>
    </alternativeName>
</protein>
<evidence type="ECO:0000256" key="9">
    <source>
        <dbReference type="ARBA" id="ARBA00023304"/>
    </source>
</evidence>
<organism evidence="13 14">
    <name type="scientific">Mycetohabitans rhizoxinica (strain DSM 19002 / CIP 109453 / HKI 454)</name>
    <name type="common">Paraburkholderia rhizoxinica</name>
    <dbReference type="NCBI Taxonomy" id="882378"/>
    <lineage>
        <taxon>Bacteria</taxon>
        <taxon>Pseudomonadati</taxon>
        <taxon>Pseudomonadota</taxon>
        <taxon>Betaproteobacteria</taxon>
        <taxon>Burkholderiales</taxon>
        <taxon>Burkholderiaceae</taxon>
        <taxon>Mycetohabitans</taxon>
    </lineage>
</organism>
<dbReference type="EMBL" id="FR687359">
    <property type="protein sequence ID" value="CBW75610.1"/>
    <property type="molecule type" value="Genomic_DNA"/>
</dbReference>
<evidence type="ECO:0000256" key="11">
    <source>
        <dbReference type="SAM" id="MobiDB-lite"/>
    </source>
</evidence>
<evidence type="ECO:0000256" key="7">
    <source>
        <dbReference type="ARBA" id="ARBA00022605"/>
    </source>
</evidence>
<dbReference type="Proteomes" id="UP000007437">
    <property type="component" value="Chromosome"/>
</dbReference>
<evidence type="ECO:0000256" key="6">
    <source>
        <dbReference type="ARBA" id="ARBA00022430"/>
    </source>
</evidence>
<name>E5ASM8_MYCRK</name>
<dbReference type="GO" id="GO:0009098">
    <property type="term" value="P:L-leucine biosynthetic process"/>
    <property type="evidence" value="ECO:0007669"/>
    <property type="project" value="UniProtKB-UniRule"/>
</dbReference>
<evidence type="ECO:0000259" key="12">
    <source>
        <dbReference type="Pfam" id="PF00694"/>
    </source>
</evidence>
<dbReference type="HAMAP" id="MF_01031">
    <property type="entry name" value="LeuD_type1"/>
    <property type="match status" value="1"/>
</dbReference>
<dbReference type="InterPro" id="IPR000573">
    <property type="entry name" value="AconitaseA/IPMdHydase_ssu_swvl"/>
</dbReference>
<dbReference type="eggNOG" id="COG0066">
    <property type="taxonomic scope" value="Bacteria"/>
</dbReference>
<sequence length="278" mass="31251">MPRSPDATPCRVSGRTCARPVRRSRRPRSNAGLAAGHGLRTRPATAGPTGSDQDSITFEEVMEKFVVHTGIVAPLDRENVDTDAIIPKQFLKSIKRTGFGPNLFDEWRYLDHGEPGQDCSTRPLNPDFVLNQPRYQGASILLARQNFGCGSSREHAPWALQQYGFRAIIAPSFADIFFNNCFKNGLLPIVLRGADVHRLFNDTAAFNGFQLTIDLEQQQVRTVDGAHAFEFDIAPFRKYCLLNGFDDIGLTLRHAERIRQFEAERLARQPWLNNRLVG</sequence>
<evidence type="ECO:0000256" key="5">
    <source>
        <dbReference type="ARBA" id="ARBA00011271"/>
    </source>
</evidence>
<dbReference type="Gene3D" id="3.20.19.10">
    <property type="entry name" value="Aconitase, domain 4"/>
    <property type="match status" value="1"/>
</dbReference>
<keyword evidence="7 10" id="KW-0028">Amino-acid biosynthesis</keyword>
<dbReference type="GO" id="GO:0009316">
    <property type="term" value="C:3-isopropylmalate dehydratase complex"/>
    <property type="evidence" value="ECO:0007669"/>
    <property type="project" value="InterPro"/>
</dbReference>
<comment type="pathway">
    <text evidence="3 10">Amino-acid biosynthesis; L-leucine biosynthesis; L-leucine from 3-methyl-2-oxobutanoate: step 2/4.</text>
</comment>
<dbReference type="KEGG" id="brh:RBRH_00178"/>
<comment type="catalytic activity">
    <reaction evidence="1 10">
        <text>(2R,3S)-3-isopropylmalate = (2S)-2-isopropylmalate</text>
        <dbReference type="Rhea" id="RHEA:32287"/>
        <dbReference type="ChEBI" id="CHEBI:1178"/>
        <dbReference type="ChEBI" id="CHEBI:35121"/>
        <dbReference type="EC" id="4.2.1.33"/>
    </reaction>
</comment>
<gene>
    <name evidence="10" type="primary">leuD</name>
    <name evidence="13" type="ordered locus">RBRH_00178</name>
</gene>
<dbReference type="EC" id="4.2.1.33" evidence="10"/>
<keyword evidence="9 10" id="KW-0100">Branched-chain amino acid biosynthesis</keyword>
<dbReference type="STRING" id="882378.RBRH_00178"/>
<dbReference type="InterPro" id="IPR004431">
    <property type="entry name" value="3-IsopropMal_deHydase_ssu"/>
</dbReference>
<evidence type="ECO:0000256" key="4">
    <source>
        <dbReference type="ARBA" id="ARBA00009845"/>
    </source>
</evidence>
<evidence type="ECO:0000313" key="13">
    <source>
        <dbReference type="EMBL" id="CBW75610.1"/>
    </source>
</evidence>
<comment type="subunit">
    <text evidence="5 10">Heterodimer of LeuC and LeuD.</text>
</comment>
<dbReference type="HOGENOM" id="CLU_081378_0_3_4"/>
<evidence type="ECO:0000256" key="3">
    <source>
        <dbReference type="ARBA" id="ARBA00004729"/>
    </source>
</evidence>
<proteinExistence type="inferred from homology"/>
<dbReference type="PANTHER" id="PTHR43345:SF5">
    <property type="entry name" value="3-ISOPROPYLMALATE DEHYDRATASE SMALL SUBUNIT"/>
    <property type="match status" value="1"/>
</dbReference>
<dbReference type="SUPFAM" id="SSF52016">
    <property type="entry name" value="LeuD/IlvD-like"/>
    <property type="match status" value="1"/>
</dbReference>
<reference evidence="13 14" key="1">
    <citation type="journal article" date="2011" name="J. Bacteriol.">
        <title>Complete genome sequence of Burkholderia rhizoxinica, an endosymbiont of Rhizopus microsporus.</title>
        <authorList>
            <person name="Lackner G."/>
            <person name="Moebius N."/>
            <person name="Partida-Martinez L."/>
            <person name="Hertweck C."/>
        </authorList>
    </citation>
    <scope>NUCLEOTIDE SEQUENCE [LARGE SCALE GENOMIC DNA]</scope>
    <source>
        <strain evidence="14">DSM 19002 / CIP 109453 / HKI 454</strain>
    </source>
</reference>
<dbReference type="CDD" id="cd01577">
    <property type="entry name" value="IPMI_Swivel"/>
    <property type="match status" value="1"/>
</dbReference>
<evidence type="ECO:0000313" key="14">
    <source>
        <dbReference type="Proteomes" id="UP000007437"/>
    </source>
</evidence>
<accession>E5ASM8</accession>
<evidence type="ECO:0000256" key="8">
    <source>
        <dbReference type="ARBA" id="ARBA00023239"/>
    </source>
</evidence>